<evidence type="ECO:0000256" key="1">
    <source>
        <dbReference type="SAM" id="SignalP"/>
    </source>
</evidence>
<reference evidence="3 4" key="1">
    <citation type="submission" date="2015-09" db="EMBL/GenBank/DDBJ databases">
        <title>Sorangium comparison.</title>
        <authorList>
            <person name="Zaburannyi N."/>
            <person name="Bunk B."/>
            <person name="Overmann J."/>
            <person name="Mueller R."/>
        </authorList>
    </citation>
    <scope>NUCLEOTIDE SEQUENCE [LARGE SCALE GENOMIC DNA]</scope>
    <source>
        <strain evidence="3 4">So ce836</strain>
    </source>
</reference>
<dbReference type="PANTHER" id="PTHR30024">
    <property type="entry name" value="ALIPHATIC SULFONATES-BINDING PROTEIN-RELATED"/>
    <property type="match status" value="1"/>
</dbReference>
<feature type="domain" description="SsuA/THI5-like" evidence="2">
    <location>
        <begin position="82"/>
        <end position="253"/>
    </location>
</feature>
<proteinExistence type="predicted"/>
<dbReference type="AlphaFoldDB" id="A0A4P2QH85"/>
<accession>A0A4P2QH85</accession>
<dbReference type="EMBL" id="CP012672">
    <property type="protein sequence ID" value="AUX29274.1"/>
    <property type="molecule type" value="Genomic_DNA"/>
</dbReference>
<gene>
    <name evidence="3" type="ORF">SOCE836_013620</name>
</gene>
<dbReference type="Pfam" id="PF09084">
    <property type="entry name" value="NMT1"/>
    <property type="match status" value="1"/>
</dbReference>
<keyword evidence="1" id="KW-0732">Signal</keyword>
<dbReference type="Gene3D" id="3.40.190.10">
    <property type="entry name" value="Periplasmic binding protein-like II"/>
    <property type="match status" value="2"/>
</dbReference>
<name>A0A4P2QH85_SORCE</name>
<dbReference type="RefSeq" id="WP_129573460.1">
    <property type="nucleotide sequence ID" value="NZ_CP012672.1"/>
</dbReference>
<feature type="chain" id="PRO_5020509134" evidence="1">
    <location>
        <begin position="24"/>
        <end position="348"/>
    </location>
</feature>
<dbReference type="Proteomes" id="UP000295497">
    <property type="component" value="Chromosome"/>
</dbReference>
<evidence type="ECO:0000313" key="3">
    <source>
        <dbReference type="EMBL" id="AUX29274.1"/>
    </source>
</evidence>
<feature type="signal peptide" evidence="1">
    <location>
        <begin position="1"/>
        <end position="23"/>
    </location>
</feature>
<sequence length="348" mass="38063">MKSLLRLLALVLAPLAIALSARAAEKPSEIRVANPGVGVGNRPVVGGSAWSLLNLRGALESEFKSDGVPVRWSFLRGAGPAVNETYANGLTDYSLLGDLPSIIGRAGGLKTRILASGPKTNLYIAVPADSPIQSIKDLKGKRFAVFKGTCLQLSAARILEAHGLSERDVRAINMDNATTKAALATKDVDAAIGLTDLLAQRDQGLVRIIYSTKGDPRYTCNSTIIGSDDFIRKYPEVTKRVVRQYVLAAKWLADQEKDLTEAYRLWARSGTPFASFKEDWAGESAREKDSPLVDAYVIARYKTSIADAKRLGLIRATFDFEPWVDRSFLDQVLKEEKLEGFWKPRPAP</sequence>
<dbReference type="PANTHER" id="PTHR30024:SF21">
    <property type="entry name" value="ABC TRANSPORTER SUBSTRATE-BINDING PROTEIN"/>
    <property type="match status" value="1"/>
</dbReference>
<evidence type="ECO:0000259" key="2">
    <source>
        <dbReference type="Pfam" id="PF09084"/>
    </source>
</evidence>
<evidence type="ECO:0000313" key="4">
    <source>
        <dbReference type="Proteomes" id="UP000295497"/>
    </source>
</evidence>
<dbReference type="InterPro" id="IPR015168">
    <property type="entry name" value="SsuA/THI5"/>
</dbReference>
<protein>
    <submittedName>
        <fullName evidence="3">Nitrate ABC transporter substrate-binding protein</fullName>
    </submittedName>
</protein>
<dbReference type="SUPFAM" id="SSF53850">
    <property type="entry name" value="Periplasmic binding protein-like II"/>
    <property type="match status" value="1"/>
</dbReference>
<organism evidence="3 4">
    <name type="scientific">Sorangium cellulosum</name>
    <name type="common">Polyangium cellulosum</name>
    <dbReference type="NCBI Taxonomy" id="56"/>
    <lineage>
        <taxon>Bacteria</taxon>
        <taxon>Pseudomonadati</taxon>
        <taxon>Myxococcota</taxon>
        <taxon>Polyangia</taxon>
        <taxon>Polyangiales</taxon>
        <taxon>Polyangiaceae</taxon>
        <taxon>Sorangium</taxon>
    </lineage>
</organism>